<dbReference type="Proteomes" id="UP000807769">
    <property type="component" value="Unassembled WGS sequence"/>
</dbReference>
<evidence type="ECO:0000313" key="3">
    <source>
        <dbReference type="Proteomes" id="UP000807769"/>
    </source>
</evidence>
<dbReference type="RefSeq" id="XP_041198685.1">
    <property type="nucleotide sequence ID" value="XM_041342798.1"/>
</dbReference>
<keyword evidence="1" id="KW-0812">Transmembrane</keyword>
<reference evidence="2" key="1">
    <citation type="journal article" date="2020" name="New Phytol.">
        <title>Comparative genomics reveals dynamic genome evolution in host specialist ectomycorrhizal fungi.</title>
        <authorList>
            <person name="Lofgren L.A."/>
            <person name="Nguyen N.H."/>
            <person name="Vilgalys R."/>
            <person name="Ruytinx J."/>
            <person name="Liao H.L."/>
            <person name="Branco S."/>
            <person name="Kuo A."/>
            <person name="LaButti K."/>
            <person name="Lipzen A."/>
            <person name="Andreopoulos W."/>
            <person name="Pangilinan J."/>
            <person name="Riley R."/>
            <person name="Hundley H."/>
            <person name="Na H."/>
            <person name="Barry K."/>
            <person name="Grigoriev I.V."/>
            <person name="Stajich J.E."/>
            <person name="Kennedy P.G."/>
        </authorList>
    </citation>
    <scope>NUCLEOTIDE SEQUENCE</scope>
    <source>
        <strain evidence="2">MN1</strain>
    </source>
</reference>
<dbReference type="EMBL" id="JABBWG010000002">
    <property type="protein sequence ID" value="KAG1825432.1"/>
    <property type="molecule type" value="Genomic_DNA"/>
</dbReference>
<feature type="transmembrane region" description="Helical" evidence="1">
    <location>
        <begin position="12"/>
        <end position="34"/>
    </location>
</feature>
<proteinExistence type="predicted"/>
<gene>
    <name evidence="2" type="ORF">BJ212DRAFT_274593</name>
</gene>
<sequence length="173" mass="19024">MVQLSKSPQNLAMVSLSIAILMSYNWVLVVRTGVTPGGLRKARRHTLDVIRTDHLCRAFYVRDSESDIGSSRSLVLQIEGTAKHLLKLQAAPKPVLWPRNPKRHGCKASSPSTRGQLVTNHLPLINCGRLGCNFAADAIVNASSEGFQESRTSTCAPLPSKADRRLLATRDRR</sequence>
<keyword evidence="1" id="KW-0472">Membrane</keyword>
<evidence type="ECO:0000313" key="2">
    <source>
        <dbReference type="EMBL" id="KAG1825432.1"/>
    </source>
</evidence>
<accession>A0A9P7JIX6</accession>
<dbReference type="GeneID" id="64636814"/>
<keyword evidence="3" id="KW-1185">Reference proteome</keyword>
<organism evidence="2 3">
    <name type="scientific">Suillus subaureus</name>
    <dbReference type="NCBI Taxonomy" id="48587"/>
    <lineage>
        <taxon>Eukaryota</taxon>
        <taxon>Fungi</taxon>
        <taxon>Dikarya</taxon>
        <taxon>Basidiomycota</taxon>
        <taxon>Agaricomycotina</taxon>
        <taxon>Agaricomycetes</taxon>
        <taxon>Agaricomycetidae</taxon>
        <taxon>Boletales</taxon>
        <taxon>Suillineae</taxon>
        <taxon>Suillaceae</taxon>
        <taxon>Suillus</taxon>
    </lineage>
</organism>
<dbReference type="AlphaFoldDB" id="A0A9P7JIX6"/>
<evidence type="ECO:0000256" key="1">
    <source>
        <dbReference type="SAM" id="Phobius"/>
    </source>
</evidence>
<protein>
    <submittedName>
        <fullName evidence="2">Uncharacterized protein</fullName>
    </submittedName>
</protein>
<comment type="caution">
    <text evidence="2">The sequence shown here is derived from an EMBL/GenBank/DDBJ whole genome shotgun (WGS) entry which is preliminary data.</text>
</comment>
<name>A0A9P7JIX6_9AGAM</name>
<keyword evidence="1" id="KW-1133">Transmembrane helix</keyword>